<evidence type="ECO:0000313" key="1">
    <source>
        <dbReference type="EMBL" id="KAJ1099615.1"/>
    </source>
</evidence>
<accession>A0AAV7M740</accession>
<keyword evidence="2" id="KW-1185">Reference proteome</keyword>
<sequence>MNRLLSWIMKPGSDSPVGNRNLLMRNVKKCWTKYTYKKQQKYQYAPQLSLWALPGCANNRYKPTASGWEIAGIVEWGDIFEDHLLVPFDSLVNDYDIPPGTFLTYVALTRYAALYWGNIHKEPHTSVLMQT</sequence>
<organism evidence="1 2">
    <name type="scientific">Pleurodeles waltl</name>
    <name type="common">Iberian ribbed newt</name>
    <dbReference type="NCBI Taxonomy" id="8319"/>
    <lineage>
        <taxon>Eukaryota</taxon>
        <taxon>Metazoa</taxon>
        <taxon>Chordata</taxon>
        <taxon>Craniata</taxon>
        <taxon>Vertebrata</taxon>
        <taxon>Euteleostomi</taxon>
        <taxon>Amphibia</taxon>
        <taxon>Batrachia</taxon>
        <taxon>Caudata</taxon>
        <taxon>Salamandroidea</taxon>
        <taxon>Salamandridae</taxon>
        <taxon>Pleurodelinae</taxon>
        <taxon>Pleurodeles</taxon>
    </lineage>
</organism>
<gene>
    <name evidence="1" type="ORF">NDU88_004714</name>
</gene>
<dbReference type="AlphaFoldDB" id="A0AAV7M740"/>
<name>A0AAV7M740_PLEWA</name>
<evidence type="ECO:0000313" key="2">
    <source>
        <dbReference type="Proteomes" id="UP001066276"/>
    </source>
</evidence>
<comment type="caution">
    <text evidence="1">The sequence shown here is derived from an EMBL/GenBank/DDBJ whole genome shotgun (WGS) entry which is preliminary data.</text>
</comment>
<dbReference type="EMBL" id="JANPWB010000014">
    <property type="protein sequence ID" value="KAJ1099615.1"/>
    <property type="molecule type" value="Genomic_DNA"/>
</dbReference>
<reference evidence="1" key="1">
    <citation type="journal article" date="2022" name="bioRxiv">
        <title>Sequencing and chromosome-scale assembly of the giantPleurodeles waltlgenome.</title>
        <authorList>
            <person name="Brown T."/>
            <person name="Elewa A."/>
            <person name="Iarovenko S."/>
            <person name="Subramanian E."/>
            <person name="Araus A.J."/>
            <person name="Petzold A."/>
            <person name="Susuki M."/>
            <person name="Suzuki K.-i.T."/>
            <person name="Hayashi T."/>
            <person name="Toyoda A."/>
            <person name="Oliveira C."/>
            <person name="Osipova E."/>
            <person name="Leigh N.D."/>
            <person name="Simon A."/>
            <person name="Yun M.H."/>
        </authorList>
    </citation>
    <scope>NUCLEOTIDE SEQUENCE</scope>
    <source>
        <strain evidence="1">20211129_DDA</strain>
        <tissue evidence="1">Liver</tissue>
    </source>
</reference>
<proteinExistence type="predicted"/>
<protein>
    <submittedName>
        <fullName evidence="1">Uncharacterized protein</fullName>
    </submittedName>
</protein>
<dbReference type="Proteomes" id="UP001066276">
    <property type="component" value="Chromosome 10"/>
</dbReference>